<keyword evidence="3" id="KW-1185">Reference proteome</keyword>
<dbReference type="EMBL" id="OX365929">
    <property type="protein sequence ID" value="CAI4057998.1"/>
    <property type="molecule type" value="Genomic_DNA"/>
</dbReference>
<keyword evidence="1" id="KW-1133">Transmembrane helix</keyword>
<reference evidence="2" key="1">
    <citation type="submission" date="2022-10" db="EMBL/GenBank/DDBJ databases">
        <authorList>
            <person name="Byrne P K."/>
        </authorList>
    </citation>
    <scope>NUCLEOTIDE SEQUENCE</scope>
    <source>
        <strain evidence="2">ZP964</strain>
    </source>
</reference>
<name>A0ABN8WT69_SACUV</name>
<accession>A0ABN8WT69</accession>
<keyword evidence="1" id="KW-0812">Transmembrane</keyword>
<dbReference type="Proteomes" id="UP001162085">
    <property type="component" value="Chromosome 2"/>
</dbReference>
<dbReference type="Pfam" id="PF00674">
    <property type="entry name" value="DUP"/>
    <property type="match status" value="2"/>
</dbReference>
<dbReference type="InterPro" id="IPR001142">
    <property type="entry name" value="DUP/COS"/>
</dbReference>
<sequence length="381" mass="44893">MNTEIEDEESVGLLSSRRLESQNIALPKDVFRNFFSWFCYQIYKIPAFRISLLLWLLLWLPLGVWWKISSRWNYPLLAAVCMDIALLTFPINMMIYRKHVVSKQYTRFCKEIIKSVPGTDIEDWEPIVIKFNSYMYENKLWNNEYFFFDGSHCYESFRTYILEPFSLKEDNNAKAKSFKESVPYIEEALKVYFAEVDKSRNQSCCEKSMSAINLEDVPLPKQLYRFKAVWTFKTAMNRHYSLSVLFFMMDMDGFWNDGVFLNAISLGCSLFILTEGFQVSRVCQMKMDDKIKYLLAITNEQEIGANRWDRIAKKMNVYLFEKKVYSNKEFFFDGIDCKRFFDCNFSSLLSSKTSVPHLSLNAELWPYIKKAQLACGGNSLV</sequence>
<evidence type="ECO:0000313" key="3">
    <source>
        <dbReference type="Proteomes" id="UP001162085"/>
    </source>
</evidence>
<keyword evidence="1" id="KW-0472">Membrane</keyword>
<proteinExistence type="predicted"/>
<evidence type="ECO:0000256" key="1">
    <source>
        <dbReference type="SAM" id="Phobius"/>
    </source>
</evidence>
<evidence type="ECO:0000313" key="2">
    <source>
        <dbReference type="EMBL" id="CAI4057998.1"/>
    </source>
</evidence>
<organism evidence="2 3">
    <name type="scientific">Saccharomyces uvarum</name>
    <name type="common">Yeast</name>
    <name type="synonym">Saccharomyces bayanus var. uvarum</name>
    <dbReference type="NCBI Taxonomy" id="230603"/>
    <lineage>
        <taxon>Eukaryota</taxon>
        <taxon>Fungi</taxon>
        <taxon>Dikarya</taxon>
        <taxon>Ascomycota</taxon>
        <taxon>Saccharomycotina</taxon>
        <taxon>Saccharomycetes</taxon>
        <taxon>Saccharomycetales</taxon>
        <taxon>Saccharomycetaceae</taxon>
        <taxon>Saccharomyces</taxon>
    </lineage>
</organism>
<feature type="transmembrane region" description="Helical" evidence="1">
    <location>
        <begin position="74"/>
        <end position="95"/>
    </location>
</feature>
<gene>
    <name evidence="2" type="primary">SUVZ02G6370</name>
    <name evidence="2" type="ORF">SUVZ_02G6370</name>
</gene>
<protein>
    <submittedName>
        <fullName evidence="2">Uncharacterized protein</fullName>
    </submittedName>
</protein>